<feature type="compositionally biased region" description="Pro residues" evidence="15">
    <location>
        <begin position="1424"/>
        <end position="1437"/>
    </location>
</feature>
<protein>
    <recommendedName>
        <fullName evidence="16">Protein kinase domain-containing protein</fullName>
    </recommendedName>
</protein>
<dbReference type="InterPro" id="IPR042197">
    <property type="entry name" value="Apaf_helical"/>
</dbReference>
<dbReference type="InterPro" id="IPR011009">
    <property type="entry name" value="Kinase-like_dom_sf"/>
</dbReference>
<keyword evidence="8" id="KW-0418">Kinase</keyword>
<dbReference type="PROSITE" id="PS00107">
    <property type="entry name" value="PROTEIN_KINASE_ATP"/>
    <property type="match status" value="1"/>
</dbReference>
<evidence type="ECO:0000256" key="3">
    <source>
        <dbReference type="ARBA" id="ARBA00022614"/>
    </source>
</evidence>
<evidence type="ECO:0000256" key="1">
    <source>
        <dbReference type="ARBA" id="ARBA00004162"/>
    </source>
</evidence>
<dbReference type="InterPro" id="IPR017441">
    <property type="entry name" value="Protein_kinase_ATP_BS"/>
</dbReference>
<dbReference type="InterPro" id="IPR041118">
    <property type="entry name" value="Rx_N"/>
</dbReference>
<evidence type="ECO:0000256" key="14">
    <source>
        <dbReference type="PROSITE-ProRule" id="PRU10141"/>
    </source>
</evidence>
<evidence type="ECO:0000256" key="15">
    <source>
        <dbReference type="SAM" id="MobiDB-lite"/>
    </source>
</evidence>
<dbReference type="GO" id="GO:0051707">
    <property type="term" value="P:response to other organism"/>
    <property type="evidence" value="ECO:0007669"/>
    <property type="project" value="UniProtKB-ARBA"/>
</dbReference>
<keyword evidence="10 14" id="KW-0067">ATP-binding</keyword>
<dbReference type="EMBL" id="LT934113">
    <property type="protein sequence ID" value="VAH39413.1"/>
    <property type="molecule type" value="Genomic_DNA"/>
</dbReference>
<proteinExistence type="inferred from homology"/>
<gene>
    <name evidence="17" type="ORF">TRITD_2Av1G293840</name>
</gene>
<dbReference type="GO" id="GO:0005524">
    <property type="term" value="F:ATP binding"/>
    <property type="evidence" value="ECO:0007669"/>
    <property type="project" value="UniProtKB-UniRule"/>
</dbReference>
<dbReference type="Gene3D" id="3.80.10.10">
    <property type="entry name" value="Ribonuclease Inhibitor"/>
    <property type="match status" value="1"/>
</dbReference>
<dbReference type="InterPro" id="IPR036388">
    <property type="entry name" value="WH-like_DNA-bd_sf"/>
</dbReference>
<evidence type="ECO:0000259" key="16">
    <source>
        <dbReference type="PROSITE" id="PS50011"/>
    </source>
</evidence>
<keyword evidence="5" id="KW-0812">Transmembrane</keyword>
<dbReference type="InterPro" id="IPR058922">
    <property type="entry name" value="WHD_DRP"/>
</dbReference>
<dbReference type="Gene3D" id="1.10.510.10">
    <property type="entry name" value="Transferase(Phosphotransferase) domain 1"/>
    <property type="match status" value="1"/>
</dbReference>
<dbReference type="Gene3D" id="1.10.8.430">
    <property type="entry name" value="Helical domain of apoptotic protease-activating factors"/>
    <property type="match status" value="1"/>
</dbReference>
<dbReference type="SUPFAM" id="SSF52058">
    <property type="entry name" value="L domain-like"/>
    <property type="match status" value="1"/>
</dbReference>
<dbReference type="Pfam" id="PF18052">
    <property type="entry name" value="Rx_N"/>
    <property type="match status" value="1"/>
</dbReference>
<dbReference type="Gene3D" id="3.30.200.20">
    <property type="entry name" value="Phosphorylase Kinase, domain 1"/>
    <property type="match status" value="1"/>
</dbReference>
<accession>A0A9R1P9M3</accession>
<dbReference type="Pfam" id="PF23598">
    <property type="entry name" value="LRR_14"/>
    <property type="match status" value="1"/>
</dbReference>
<evidence type="ECO:0000256" key="6">
    <source>
        <dbReference type="ARBA" id="ARBA00022737"/>
    </source>
</evidence>
<feature type="compositionally biased region" description="Polar residues" evidence="15">
    <location>
        <begin position="988"/>
        <end position="1002"/>
    </location>
</feature>
<dbReference type="SMART" id="SM00220">
    <property type="entry name" value="S_TKc"/>
    <property type="match status" value="1"/>
</dbReference>
<dbReference type="GO" id="GO:0006952">
    <property type="term" value="P:defense response"/>
    <property type="evidence" value="ECO:0007669"/>
    <property type="project" value="UniProtKB-KW"/>
</dbReference>
<keyword evidence="18" id="KW-1185">Reference proteome</keyword>
<comment type="subcellular location">
    <subcellularLocation>
        <location evidence="1">Cell membrane</location>
        <topology evidence="1">Single-pass membrane protein</topology>
    </subcellularLocation>
</comment>
<evidence type="ECO:0000256" key="2">
    <source>
        <dbReference type="ARBA" id="ARBA00008894"/>
    </source>
</evidence>
<evidence type="ECO:0000256" key="11">
    <source>
        <dbReference type="ARBA" id="ARBA00022989"/>
    </source>
</evidence>
<dbReference type="FunFam" id="1.10.510.10:FF:000870">
    <property type="entry name" value="OSJNBa0016N04.16-like protein"/>
    <property type="match status" value="1"/>
</dbReference>
<name>A0A9R1P9M3_TRITD</name>
<keyword evidence="13" id="KW-0472">Membrane</keyword>
<feature type="compositionally biased region" description="Polar residues" evidence="15">
    <location>
        <begin position="1410"/>
        <end position="1420"/>
    </location>
</feature>
<evidence type="ECO:0000256" key="10">
    <source>
        <dbReference type="ARBA" id="ARBA00022840"/>
    </source>
</evidence>
<evidence type="ECO:0000256" key="4">
    <source>
        <dbReference type="ARBA" id="ARBA00022679"/>
    </source>
</evidence>
<evidence type="ECO:0000256" key="8">
    <source>
        <dbReference type="ARBA" id="ARBA00022777"/>
    </source>
</evidence>
<dbReference type="Gramene" id="TRITD2Av1G293840.2">
    <property type="protein sequence ID" value="TRITD2Av1G293840.2"/>
    <property type="gene ID" value="TRITD2Av1G293840"/>
</dbReference>
<evidence type="ECO:0000256" key="7">
    <source>
        <dbReference type="ARBA" id="ARBA00022741"/>
    </source>
</evidence>
<dbReference type="GO" id="GO:0043531">
    <property type="term" value="F:ADP binding"/>
    <property type="evidence" value="ECO:0007669"/>
    <property type="project" value="InterPro"/>
</dbReference>
<keyword evidence="3" id="KW-0433">Leucine-rich repeat</keyword>
<dbReference type="OMA" id="TSRIACK"/>
<dbReference type="InterPro" id="IPR055414">
    <property type="entry name" value="LRR_R13L4/SHOC2-like"/>
</dbReference>
<keyword evidence="6" id="KW-0677">Repeat</keyword>
<dbReference type="PROSITE" id="PS00108">
    <property type="entry name" value="PROTEIN_KINASE_ST"/>
    <property type="match status" value="1"/>
</dbReference>
<dbReference type="FunFam" id="3.40.50.300:FF:001091">
    <property type="entry name" value="Probable disease resistance protein At1g61300"/>
    <property type="match status" value="1"/>
</dbReference>
<dbReference type="Pfam" id="PF00931">
    <property type="entry name" value="NB-ARC"/>
    <property type="match status" value="1"/>
</dbReference>
<evidence type="ECO:0000313" key="17">
    <source>
        <dbReference type="EMBL" id="VAH39413.1"/>
    </source>
</evidence>
<sequence>MAMEAVVSTSLSGIMSSLVKLVVNEWCVEKTMKDELTNLYDELMNMDAFLEDVSSVPPDQLESQVKLRAREVRELSHAIGTHLHSFMARIESTKGALLPSVSKVNIQQEMDRYVKEIMKKVEKVSKRYGPYPCKSALESTSSLEVSTRMFATDTRESNHVGLEGAIAELTKKLSKSDHVSIVGMGGMGKTTLARAVYDKMKGDFDCGAFVTIGQRADMKRVLMYIFHGLHMEIYGHEPDQHQLTNQLQSFLVDKRCLIVIDDIWDKETWNFVELVFKGCAGIKIITTTRNRNIVKGVGVTVYTMKPLSPADSKELLRTKAQVKSHDAEFDTLSDQVLCKCGGVPIAITMIGVLLAEHQSKEWHGVYDSIGFDEHKEDGAFQHIRKVLSYSYYALPYNIKRCFLYLSLFPEDHWIEKNMLIWRWVAEGLVPEGSFEIGETYFEELMDRCMIQWAVSPHDPSQGGCRVHILMLRVIRDLSSSENFSTVLGLGMKQESISRTIPIHRLAIHEGEAMVGRSQNSRLLEVREVLSLYASTCPGSSLPPLREFENLRVMDLERCDLSLRDSNLEQLGRLKVLKYVGLVGIHMAELPRRIGRLKLLEILDVTATGIRELPPFVEELRKLRCLRAGKGTRMMGRVGMLTCLEELWLHSADKSPDFAAELQKLCEMRVLVIHLDEVDEGMQKKLVVSLHKLRKLQVLQVWSDAEEKARLGGRDWEGSVPSSQLRQLLLLGIILPRPMPWIHHSRVPKLSKLVLQVETLEVQHVQILGQMPSLRSLCLHIHCYGNRLLYTAGKHEFMVLAYLYVTNIELICGEGALPRIQELEVGGIRVGTDVGLRGNMPLLERVSYHLDCWGCSPVEVINAEEELKQASQAHPNSPVLTIKRWDGVDVCSIPFQGAAQLSEEATKSTINPLLSGAYGQIPQAGYLDCSGHTTTRESPHHEAMEPTSLPMILLQKISNNFSTKRLLGQGHRNTPTLTMKRSNADVCSPSFQGPSRSGSEYEGQVSTNSISACISNQCTTNVEPHPPRVDTAGSTLSLLNSTDGAALLLEEAPKSTIGPLPSSGYCDTPQAGNLDCSRHTTTGERSPSEAMELTSLTMTLLQKITNNFSKERLLGEGGYGKVYLGVRDDGQEIAVKLLNANLQTIDNEQFTREFRNLMMLKHQNTVRLVGYCYETQHQPMDFEGRFVFSERIHKALCFEYMPQGSLHDRLSDKCNVLDWQTRYKIIKGTCEGVKYLHEGLEKPFYHLDLKLGNILLDENMAPKLADFGLSKLFNEEQTCRVTQNLRAGTIGYMPPEYINGGTVSKKFDIFSLGVVMTKIIAGPSGHTKCAEMQHQEFLDQVEGNWRKSLKETWSSPKLLDAQCRQVKICTEIALSCMKTDRHERPSIVDIINDLNETETFIENVSNCEQDPSLLTSTSNSVQPAASPPPSTQSPPPSPTSGGGRNSKFMISRGAQLTKHNKKFTVHAQNAKKWLMSGRAGGPIDPPLPPPLSLTPSAIATLSNVLALGHDEIDVTWDAKDQFPDNSKAEVAGVGEEEDLPVESSARVQEMFGNTD</sequence>
<feature type="region of interest" description="Disordered" evidence="15">
    <location>
        <begin position="1410"/>
        <end position="1446"/>
    </location>
</feature>
<evidence type="ECO:0000256" key="13">
    <source>
        <dbReference type="ARBA" id="ARBA00023136"/>
    </source>
</evidence>
<feature type="domain" description="Protein kinase" evidence="16">
    <location>
        <begin position="1107"/>
        <end position="1400"/>
    </location>
</feature>
<evidence type="ECO:0000256" key="9">
    <source>
        <dbReference type="ARBA" id="ARBA00022821"/>
    </source>
</evidence>
<keyword evidence="11" id="KW-1133">Transmembrane helix</keyword>
<dbReference type="PROSITE" id="PS50011">
    <property type="entry name" value="PROTEIN_KINASE_DOM"/>
    <property type="match status" value="1"/>
</dbReference>
<keyword evidence="12" id="KW-0175">Coiled coil</keyword>
<dbReference type="PRINTS" id="PR00364">
    <property type="entry name" value="DISEASERSIST"/>
</dbReference>
<feature type="compositionally biased region" description="Polar residues" evidence="15">
    <location>
        <begin position="970"/>
        <end position="980"/>
    </location>
</feature>
<comment type="similarity">
    <text evidence="2">Belongs to the disease resistance NB-LRR family.</text>
</comment>
<dbReference type="Gene3D" id="1.20.5.4130">
    <property type="match status" value="1"/>
</dbReference>
<keyword evidence="7 14" id="KW-0547">Nucleotide-binding</keyword>
<feature type="region of interest" description="Disordered" evidence="15">
    <location>
        <begin position="1523"/>
        <end position="1554"/>
    </location>
</feature>
<dbReference type="PANTHER" id="PTHR45707:SF76">
    <property type="entry name" value="PROTEIN KINASE DOMAIN-CONTAINING PROTEIN"/>
    <property type="match status" value="1"/>
</dbReference>
<dbReference type="InterPro" id="IPR000719">
    <property type="entry name" value="Prot_kinase_dom"/>
</dbReference>
<feature type="region of interest" description="Disordered" evidence="15">
    <location>
        <begin position="966"/>
        <end position="1002"/>
    </location>
</feature>
<reference evidence="17 18" key="1">
    <citation type="submission" date="2017-09" db="EMBL/GenBank/DDBJ databases">
        <authorList>
            <consortium name="International Durum Wheat Genome Sequencing Consortium (IDWGSC)"/>
            <person name="Milanesi L."/>
        </authorList>
    </citation>
    <scope>NUCLEOTIDE SEQUENCE [LARGE SCALE GENOMIC DNA]</scope>
    <source>
        <strain evidence="18">cv. Svevo</strain>
    </source>
</reference>
<keyword evidence="9" id="KW-0611">Plant defense</keyword>
<dbReference type="InterPro" id="IPR008271">
    <property type="entry name" value="Ser/Thr_kinase_AS"/>
</dbReference>
<dbReference type="GO" id="GO:0005886">
    <property type="term" value="C:plasma membrane"/>
    <property type="evidence" value="ECO:0007669"/>
    <property type="project" value="UniProtKB-SubCell"/>
</dbReference>
<dbReference type="InterPro" id="IPR032675">
    <property type="entry name" value="LRR_dom_sf"/>
</dbReference>
<keyword evidence="4" id="KW-0808">Transferase</keyword>
<dbReference type="Gene3D" id="3.40.50.300">
    <property type="entry name" value="P-loop containing nucleotide triphosphate hydrolases"/>
    <property type="match status" value="1"/>
</dbReference>
<dbReference type="SUPFAM" id="SSF52540">
    <property type="entry name" value="P-loop containing nucleoside triphosphate hydrolases"/>
    <property type="match status" value="1"/>
</dbReference>
<organism evidence="17 18">
    <name type="scientific">Triticum turgidum subsp. durum</name>
    <name type="common">Durum wheat</name>
    <name type="synonym">Triticum durum</name>
    <dbReference type="NCBI Taxonomy" id="4567"/>
    <lineage>
        <taxon>Eukaryota</taxon>
        <taxon>Viridiplantae</taxon>
        <taxon>Streptophyta</taxon>
        <taxon>Embryophyta</taxon>
        <taxon>Tracheophyta</taxon>
        <taxon>Spermatophyta</taxon>
        <taxon>Magnoliopsida</taxon>
        <taxon>Liliopsida</taxon>
        <taxon>Poales</taxon>
        <taxon>Poaceae</taxon>
        <taxon>BOP clade</taxon>
        <taxon>Pooideae</taxon>
        <taxon>Triticodae</taxon>
        <taxon>Triticeae</taxon>
        <taxon>Triticinae</taxon>
        <taxon>Triticum</taxon>
    </lineage>
</organism>
<dbReference type="Proteomes" id="UP000324705">
    <property type="component" value="Chromosome 2A"/>
</dbReference>
<dbReference type="Pfam" id="PF00069">
    <property type="entry name" value="Pkinase"/>
    <property type="match status" value="1"/>
</dbReference>
<dbReference type="Pfam" id="PF23559">
    <property type="entry name" value="WHD_DRP"/>
    <property type="match status" value="1"/>
</dbReference>
<dbReference type="SUPFAM" id="SSF56112">
    <property type="entry name" value="Protein kinase-like (PK-like)"/>
    <property type="match status" value="1"/>
</dbReference>
<dbReference type="InterPro" id="IPR027417">
    <property type="entry name" value="P-loop_NTPase"/>
</dbReference>
<evidence type="ECO:0000313" key="18">
    <source>
        <dbReference type="Proteomes" id="UP000324705"/>
    </source>
</evidence>
<dbReference type="Gene3D" id="1.10.10.10">
    <property type="entry name" value="Winged helix-like DNA-binding domain superfamily/Winged helix DNA-binding domain"/>
    <property type="match status" value="1"/>
</dbReference>
<evidence type="ECO:0000256" key="5">
    <source>
        <dbReference type="ARBA" id="ARBA00022692"/>
    </source>
</evidence>
<dbReference type="InterPro" id="IPR002182">
    <property type="entry name" value="NB-ARC"/>
</dbReference>
<dbReference type="GO" id="GO:0004672">
    <property type="term" value="F:protein kinase activity"/>
    <property type="evidence" value="ECO:0007669"/>
    <property type="project" value="InterPro"/>
</dbReference>
<dbReference type="PANTHER" id="PTHR45707">
    <property type="entry name" value="C2 CALCIUM/LIPID-BINDING PLANT PHOSPHORIBOSYLTRANSFERASE FAMILY PROTEIN"/>
    <property type="match status" value="1"/>
</dbReference>
<feature type="binding site" evidence="14">
    <location>
        <position position="1135"/>
    </location>
    <ligand>
        <name>ATP</name>
        <dbReference type="ChEBI" id="CHEBI:30616"/>
    </ligand>
</feature>
<evidence type="ECO:0000256" key="12">
    <source>
        <dbReference type="ARBA" id="ARBA00023054"/>
    </source>
</evidence>